<feature type="transmembrane region" description="Helical" evidence="1">
    <location>
        <begin position="258"/>
        <end position="281"/>
    </location>
</feature>
<evidence type="ECO:0000256" key="1">
    <source>
        <dbReference type="SAM" id="Phobius"/>
    </source>
</evidence>
<keyword evidence="1" id="KW-1133">Transmembrane helix</keyword>
<feature type="transmembrane region" description="Helical" evidence="1">
    <location>
        <begin position="228"/>
        <end position="252"/>
    </location>
</feature>
<reference evidence="2" key="1">
    <citation type="submission" date="2015-11" db="EMBL/GenBank/DDBJ databases">
        <authorList>
            <person name="Zhang Y."/>
            <person name="Guo Z."/>
        </authorList>
    </citation>
    <scope>NUCLEOTIDE SEQUENCE</scope>
    <source>
        <strain evidence="2">BN30871</strain>
    </source>
</reference>
<organism evidence="2">
    <name type="scientific">Sulfurovum sp. enrichment culture clone C5</name>
    <dbReference type="NCBI Taxonomy" id="497650"/>
    <lineage>
        <taxon>Bacteria</taxon>
        <taxon>Pseudomonadati</taxon>
        <taxon>Campylobacterota</taxon>
        <taxon>Epsilonproteobacteria</taxon>
        <taxon>Campylobacterales</taxon>
        <taxon>Sulfurovaceae</taxon>
        <taxon>Sulfurovum</taxon>
        <taxon>environmental samples</taxon>
    </lineage>
</organism>
<evidence type="ECO:0008006" key="3">
    <source>
        <dbReference type="Google" id="ProtNLM"/>
    </source>
</evidence>
<keyword evidence="1" id="KW-0472">Membrane</keyword>
<dbReference type="AlphaFoldDB" id="A0A0S4XMZ0"/>
<feature type="transmembrane region" description="Helical" evidence="1">
    <location>
        <begin position="149"/>
        <end position="174"/>
    </location>
</feature>
<dbReference type="EMBL" id="FAXN01000041">
    <property type="protein sequence ID" value="CUV65664.1"/>
    <property type="molecule type" value="Genomic_DNA"/>
</dbReference>
<evidence type="ECO:0000313" key="2">
    <source>
        <dbReference type="EMBL" id="CUV65664.1"/>
    </source>
</evidence>
<protein>
    <recommendedName>
        <fullName evidence="3">General glycosylation pathway protein</fullName>
    </recommendedName>
</protein>
<sequence length="291" mass="33540">MKEFIDIYRQNTNEIEQFIYETLENIGNLERHKKDNYKKLFDIFPSLELVYETDNEKYIQTSPNLYRNKTSSTPIGRDRRYLIKGVSFKNSDVAFTKPYVSSATKNTCITAIKQENDQMIYMDFDLSMLLQRLGFLELHSKLNILNKSFYGGAGLSMVILAIFTIGYALVSFFHTLLFEANFSIEAIFKPVVALTLGLAIFDLAKTILEQEVFFKSYSKDTKNEYRLLIKFLITIIIALLIEALMVVFKIAISDYTQLINAFYLILGVSIIIISLSIFVFLSQKVNNSDLK</sequence>
<feature type="transmembrane region" description="Helical" evidence="1">
    <location>
        <begin position="186"/>
        <end position="208"/>
    </location>
</feature>
<gene>
    <name evidence="2" type="ORF">BN3087_400040</name>
</gene>
<dbReference type="SUPFAM" id="SSF103190">
    <property type="entry name" value="Sensory domain-like"/>
    <property type="match status" value="1"/>
</dbReference>
<keyword evidence="1" id="KW-0812">Transmembrane</keyword>
<accession>A0A0S4XMZ0</accession>
<name>A0A0S4XMZ0_9BACT</name>
<dbReference type="InterPro" id="IPR029151">
    <property type="entry name" value="Sensor-like_sf"/>
</dbReference>
<proteinExistence type="predicted"/>